<evidence type="ECO:0000256" key="4">
    <source>
        <dbReference type="ARBA" id="ARBA00023136"/>
    </source>
</evidence>
<reference evidence="6" key="1">
    <citation type="submission" date="2022-07" db="EMBL/GenBank/DDBJ databases">
        <title>Taxonomy of Aspergillus series Nigri: significant species reduction supported by multi-species coalescent approaches.</title>
        <authorList>
            <person name="Bian C."/>
            <person name="Kusuya Y."/>
            <person name="Sklenar F."/>
            <person name="D'hooge E."/>
            <person name="Yaguchi T."/>
            <person name="Takahashi H."/>
            <person name="Hubka V."/>
        </authorList>
    </citation>
    <scope>NUCLEOTIDE SEQUENCE</scope>
    <source>
        <strain evidence="6">CBS 733.88</strain>
    </source>
</reference>
<name>A0A9W5YWC8_9EURO</name>
<evidence type="ECO:0008006" key="8">
    <source>
        <dbReference type="Google" id="ProtNLM"/>
    </source>
</evidence>
<dbReference type="PANTHER" id="PTHR48022:SF2">
    <property type="entry name" value="PLASTIDIC GLUCOSE TRANSPORTER 4"/>
    <property type="match status" value="1"/>
</dbReference>
<proteinExistence type="predicted"/>
<feature type="transmembrane region" description="Helical" evidence="5">
    <location>
        <begin position="402"/>
        <end position="426"/>
    </location>
</feature>
<dbReference type="GO" id="GO:0005351">
    <property type="term" value="F:carbohydrate:proton symporter activity"/>
    <property type="evidence" value="ECO:0007669"/>
    <property type="project" value="TreeGrafter"/>
</dbReference>
<keyword evidence="4 5" id="KW-0472">Membrane</keyword>
<dbReference type="Proteomes" id="UP001143548">
    <property type="component" value="Unassembled WGS sequence"/>
</dbReference>
<evidence type="ECO:0000256" key="3">
    <source>
        <dbReference type="ARBA" id="ARBA00022989"/>
    </source>
</evidence>
<evidence type="ECO:0000313" key="7">
    <source>
        <dbReference type="Proteomes" id="UP001143548"/>
    </source>
</evidence>
<dbReference type="Pfam" id="PF00083">
    <property type="entry name" value="Sugar_tr"/>
    <property type="match status" value="1"/>
</dbReference>
<keyword evidence="2 5" id="KW-0812">Transmembrane</keyword>
<protein>
    <recommendedName>
        <fullName evidence="8">Major facilitator superfamily (MFS) profile domain-containing protein</fullName>
    </recommendedName>
</protein>
<dbReference type="PANTHER" id="PTHR48022">
    <property type="entry name" value="PLASTIDIC GLUCOSE TRANSPORTER 4"/>
    <property type="match status" value="1"/>
</dbReference>
<accession>A0A9W5YWC8</accession>
<feature type="transmembrane region" description="Helical" evidence="5">
    <location>
        <begin position="350"/>
        <end position="369"/>
    </location>
</feature>
<dbReference type="Gene3D" id="1.20.1250.20">
    <property type="entry name" value="MFS general substrate transporter like domains"/>
    <property type="match status" value="1"/>
</dbReference>
<dbReference type="InterPro" id="IPR036259">
    <property type="entry name" value="MFS_trans_sf"/>
</dbReference>
<dbReference type="GO" id="GO:0016020">
    <property type="term" value="C:membrane"/>
    <property type="evidence" value="ECO:0007669"/>
    <property type="project" value="UniProtKB-SubCell"/>
</dbReference>
<sequence>MTRSDAGSNTTTMSLATRLDKAQILLEADEFVTRYNLHDSRNLIRKGALLSYDPHDYARVDGLTDDEITALQDDKMRVLPQLFCALAGILYVLLSVSFRPLDVPTSWNPSYRNIRGILLVAIPLLEYPLAALLSNSVGRRQALCTASVLVILRECLAIRLAFFGYWLQQGFVSLVVDRLLAGLASATLSFNLPLHLAEYGPASFRGRMMMVWPITLLSFDLLVRSILSSIPFSQYVPWIHVTILPIAALFILSLPHMALESPYQFIPRGHMATSLQTLYKTRPAKIVAARDLYRIYAASSSESSLASQSTRRATISSITIMLIQALMIPPELLRVHLFNSYETQDFARSIMSSSCSLAITAFSGVFRLIDHKRFGQRRFLFLLAFIIQLLLIVLSLDLSSFVILIVSYCLYFSLSAAFSAVATVYAVEVLPYRCRDKLYAITISVNSIVRVFVQIRDTKSHFTHMDSFIYSWQAVQIYTVPVAFLIVSFLMRETANIPLEDMGKVFEARTRDIVLYQVKVVWPYWFKRYVLWRRKMVLEPFEESRYGTGAIALE</sequence>
<gene>
    <name evidence="6" type="ORF">AbraCBS73388_010523</name>
</gene>
<comment type="caution">
    <text evidence="6">The sequence shown here is derived from an EMBL/GenBank/DDBJ whole genome shotgun (WGS) entry which is preliminary data.</text>
</comment>
<dbReference type="InterPro" id="IPR005828">
    <property type="entry name" value="MFS_sugar_transport-like"/>
</dbReference>
<feature type="transmembrane region" description="Helical" evidence="5">
    <location>
        <begin position="379"/>
        <end position="396"/>
    </location>
</feature>
<evidence type="ECO:0000256" key="5">
    <source>
        <dbReference type="SAM" id="Phobius"/>
    </source>
</evidence>
<feature type="transmembrane region" description="Helical" evidence="5">
    <location>
        <begin position="146"/>
        <end position="167"/>
    </location>
</feature>
<feature type="transmembrane region" description="Helical" evidence="5">
    <location>
        <begin position="438"/>
        <end position="455"/>
    </location>
</feature>
<feature type="transmembrane region" description="Helical" evidence="5">
    <location>
        <begin position="209"/>
        <end position="232"/>
    </location>
</feature>
<dbReference type="InterPro" id="IPR050360">
    <property type="entry name" value="MFS_Sugar_Transporters"/>
</dbReference>
<feature type="transmembrane region" description="Helical" evidence="5">
    <location>
        <begin position="78"/>
        <end position="96"/>
    </location>
</feature>
<feature type="transmembrane region" description="Helical" evidence="5">
    <location>
        <begin position="467"/>
        <end position="490"/>
    </location>
</feature>
<evidence type="ECO:0000256" key="1">
    <source>
        <dbReference type="ARBA" id="ARBA00004141"/>
    </source>
</evidence>
<dbReference type="EMBL" id="BROQ01000076">
    <property type="protein sequence ID" value="GKZ23919.1"/>
    <property type="molecule type" value="Genomic_DNA"/>
</dbReference>
<organism evidence="6 7">
    <name type="scientific">Aspergillus brasiliensis</name>
    <dbReference type="NCBI Taxonomy" id="319629"/>
    <lineage>
        <taxon>Eukaryota</taxon>
        <taxon>Fungi</taxon>
        <taxon>Dikarya</taxon>
        <taxon>Ascomycota</taxon>
        <taxon>Pezizomycotina</taxon>
        <taxon>Eurotiomycetes</taxon>
        <taxon>Eurotiomycetidae</taxon>
        <taxon>Eurotiales</taxon>
        <taxon>Aspergillaceae</taxon>
        <taxon>Aspergillus</taxon>
        <taxon>Aspergillus subgen. Circumdati</taxon>
    </lineage>
</organism>
<dbReference type="SUPFAM" id="SSF103473">
    <property type="entry name" value="MFS general substrate transporter"/>
    <property type="match status" value="1"/>
</dbReference>
<evidence type="ECO:0000256" key="2">
    <source>
        <dbReference type="ARBA" id="ARBA00022692"/>
    </source>
</evidence>
<keyword evidence="3 5" id="KW-1133">Transmembrane helix</keyword>
<dbReference type="AlphaFoldDB" id="A0A9W5YWC8"/>
<feature type="transmembrane region" description="Helical" evidence="5">
    <location>
        <begin position="116"/>
        <end position="134"/>
    </location>
</feature>
<evidence type="ECO:0000313" key="6">
    <source>
        <dbReference type="EMBL" id="GKZ23919.1"/>
    </source>
</evidence>
<feature type="transmembrane region" description="Helical" evidence="5">
    <location>
        <begin position="238"/>
        <end position="259"/>
    </location>
</feature>
<comment type="subcellular location">
    <subcellularLocation>
        <location evidence="1">Membrane</location>
        <topology evidence="1">Multi-pass membrane protein</topology>
    </subcellularLocation>
</comment>